<reference evidence="1" key="1">
    <citation type="journal article" date="2020" name="Stud. Mycol.">
        <title>101 Dothideomycetes genomes: a test case for predicting lifestyles and emergence of pathogens.</title>
        <authorList>
            <person name="Haridas S."/>
            <person name="Albert R."/>
            <person name="Binder M."/>
            <person name="Bloem J."/>
            <person name="Labutti K."/>
            <person name="Salamov A."/>
            <person name="Andreopoulos B."/>
            <person name="Baker S."/>
            <person name="Barry K."/>
            <person name="Bills G."/>
            <person name="Bluhm B."/>
            <person name="Cannon C."/>
            <person name="Castanera R."/>
            <person name="Culley D."/>
            <person name="Daum C."/>
            <person name="Ezra D."/>
            <person name="Gonzalez J."/>
            <person name="Henrissat B."/>
            <person name="Kuo A."/>
            <person name="Liang C."/>
            <person name="Lipzen A."/>
            <person name="Lutzoni F."/>
            <person name="Magnuson J."/>
            <person name="Mondo S."/>
            <person name="Nolan M."/>
            <person name="Ohm R."/>
            <person name="Pangilinan J."/>
            <person name="Park H.-J."/>
            <person name="Ramirez L."/>
            <person name="Alfaro M."/>
            <person name="Sun H."/>
            <person name="Tritt A."/>
            <person name="Yoshinaga Y."/>
            <person name="Zwiers L.-H."/>
            <person name="Turgeon B."/>
            <person name="Goodwin S."/>
            <person name="Spatafora J."/>
            <person name="Crous P."/>
            <person name="Grigoriev I."/>
        </authorList>
    </citation>
    <scope>NUCLEOTIDE SEQUENCE</scope>
    <source>
        <strain evidence="1">CBS 675.92</strain>
    </source>
</reference>
<dbReference type="EMBL" id="ML976978">
    <property type="protein sequence ID" value="KAF1963107.1"/>
    <property type="molecule type" value="Genomic_DNA"/>
</dbReference>
<dbReference type="Proteomes" id="UP000800035">
    <property type="component" value="Unassembled WGS sequence"/>
</dbReference>
<keyword evidence="2" id="KW-1185">Reference proteome</keyword>
<name>A0A6A5UPW4_9PLEO</name>
<dbReference type="AlphaFoldDB" id="A0A6A5UPW4"/>
<sequence>MASPIEIDDSCIPARPSRLVYVLAPGSLVRLGPNLDGALTAVITSLEAALPGPTKPRHFATTYSLANITIVLDCYKPDEEIQLQVFRLRQKKNRLFGHRDQGLSKRIADQLQDIQRHQPGIQTPFRCVEDWRGIGPKDHQVYENMAEASASITAWRNFKDTLRLKREGRRAVEA</sequence>
<organism evidence="1 2">
    <name type="scientific">Byssothecium circinans</name>
    <dbReference type="NCBI Taxonomy" id="147558"/>
    <lineage>
        <taxon>Eukaryota</taxon>
        <taxon>Fungi</taxon>
        <taxon>Dikarya</taxon>
        <taxon>Ascomycota</taxon>
        <taxon>Pezizomycotina</taxon>
        <taxon>Dothideomycetes</taxon>
        <taxon>Pleosporomycetidae</taxon>
        <taxon>Pleosporales</taxon>
        <taxon>Massarineae</taxon>
        <taxon>Massarinaceae</taxon>
        <taxon>Byssothecium</taxon>
    </lineage>
</organism>
<proteinExistence type="predicted"/>
<protein>
    <submittedName>
        <fullName evidence="1">Uncharacterized protein</fullName>
    </submittedName>
</protein>
<dbReference type="OrthoDB" id="3926733at2759"/>
<evidence type="ECO:0000313" key="1">
    <source>
        <dbReference type="EMBL" id="KAF1963107.1"/>
    </source>
</evidence>
<evidence type="ECO:0000313" key="2">
    <source>
        <dbReference type="Proteomes" id="UP000800035"/>
    </source>
</evidence>
<accession>A0A6A5UPW4</accession>
<gene>
    <name evidence="1" type="ORF">CC80DRAFT_588574</name>
</gene>